<keyword evidence="13" id="KW-1185">Reference proteome</keyword>
<dbReference type="PANTHER" id="PTHR22760">
    <property type="entry name" value="GLYCOSYLTRANSFERASE"/>
    <property type="match status" value="1"/>
</dbReference>
<comment type="subcellular location">
    <subcellularLocation>
        <location evidence="1 11">Endoplasmic reticulum membrane</location>
        <topology evidence="1 11">Multi-pass membrane protein</topology>
    </subcellularLocation>
</comment>
<dbReference type="EMBL" id="VJMJ01000089">
    <property type="protein sequence ID" value="KAF0736218.1"/>
    <property type="molecule type" value="Genomic_DNA"/>
</dbReference>
<keyword evidence="9 11" id="KW-0472">Membrane</keyword>
<dbReference type="AlphaFoldDB" id="A0A6G0X824"/>
<dbReference type="InterPro" id="IPR005599">
    <property type="entry name" value="GPI_mannosylTrfase"/>
</dbReference>
<dbReference type="VEuPathDB" id="FungiDB:AeMF1_001952"/>
<reference evidence="12 13" key="1">
    <citation type="submission" date="2019-07" db="EMBL/GenBank/DDBJ databases">
        <title>Genomics analysis of Aphanomyces spp. identifies a new class of oomycete effector associated with host adaptation.</title>
        <authorList>
            <person name="Gaulin E."/>
        </authorList>
    </citation>
    <scope>NUCLEOTIDE SEQUENCE [LARGE SCALE GENOMIC DNA]</scope>
    <source>
        <strain evidence="12 13">ATCC 201684</strain>
    </source>
</reference>
<feature type="transmembrane region" description="Helical" evidence="11">
    <location>
        <begin position="341"/>
        <end position="358"/>
    </location>
</feature>
<evidence type="ECO:0000313" key="12">
    <source>
        <dbReference type="EMBL" id="KAF0736218.1"/>
    </source>
</evidence>
<dbReference type="Proteomes" id="UP000481153">
    <property type="component" value="Unassembled WGS sequence"/>
</dbReference>
<evidence type="ECO:0000256" key="9">
    <source>
        <dbReference type="ARBA" id="ARBA00023136"/>
    </source>
</evidence>
<feature type="transmembrane region" description="Helical" evidence="11">
    <location>
        <begin position="65"/>
        <end position="89"/>
    </location>
</feature>
<keyword evidence="5" id="KW-0808">Transferase</keyword>
<evidence type="ECO:0000256" key="1">
    <source>
        <dbReference type="ARBA" id="ARBA00004477"/>
    </source>
</evidence>
<feature type="transmembrane region" description="Helical" evidence="11">
    <location>
        <begin position="196"/>
        <end position="221"/>
    </location>
</feature>
<dbReference type="GO" id="GO:0000026">
    <property type="term" value="F:alpha-1,2-mannosyltransferase activity"/>
    <property type="evidence" value="ECO:0007669"/>
    <property type="project" value="TreeGrafter"/>
</dbReference>
<feature type="transmembrane region" description="Helical" evidence="11">
    <location>
        <begin position="146"/>
        <end position="175"/>
    </location>
</feature>
<keyword evidence="6 11" id="KW-0812">Transmembrane</keyword>
<comment type="similarity">
    <text evidence="10">Belongs to the glycosyltransferase 22 family. PIGZ subfamily.</text>
</comment>
<dbReference type="Pfam" id="PF03901">
    <property type="entry name" value="Glyco_transf_22"/>
    <property type="match status" value="1"/>
</dbReference>
<evidence type="ECO:0000256" key="3">
    <source>
        <dbReference type="ARBA" id="ARBA00022502"/>
    </source>
</evidence>
<sequence>MGMIHPDEFFQSPEVMAKYVFGIPYAWIPWEYKLPTPNRSIVWPSLISGLPYELWKQFGFDANGLAFLLLPRILLLATSFAFDAAIVLLSRRHLHVDPSGPLFAFSTSHTTWIFLTRPFSNTSESLVLLGSFVILFQLPATPVRTAVLGVLLALGTFARFTFILFFLPLGLYLVWDNDRHDQLAAAKKADLGSRSFFRRLGGVLLTALIGAAAFLGASAVFILVDTWYFQGSIPSSLSSWVVAPFNNLVYNMDSSHLAEHGLHPRTNHWLVNMPLLFGPAVFCLVGRVGSLPIHWLLFTSVVVPVTFLSLAPHQEARFLLPVGFPLFLLIGSAFLHRRWLQIFWLAFNLTVGIWFGFLQQGGLLPALLSTGGSHQSPLCTLPTSAIDNASAIVLTGTYMPPRFALSPKHNLSVEDIRLDDMARVIEVHHSRNFLVIFPEPLAAEINTVWLKFPSAKRTPIQSCWPFISAESFPRDVWNTTQWTLHVELITWKTLGS</sequence>
<dbReference type="EC" id="2.4.1.-" evidence="11"/>
<proteinExistence type="inferred from homology"/>
<comment type="caution">
    <text evidence="12">The sequence shown here is derived from an EMBL/GenBank/DDBJ whole genome shotgun (WGS) entry which is preliminary data.</text>
</comment>
<feature type="transmembrane region" description="Helical" evidence="11">
    <location>
        <begin position="269"/>
        <end position="287"/>
    </location>
</feature>
<evidence type="ECO:0000256" key="6">
    <source>
        <dbReference type="ARBA" id="ARBA00022692"/>
    </source>
</evidence>
<evidence type="ECO:0000256" key="10">
    <source>
        <dbReference type="ARBA" id="ARBA00038466"/>
    </source>
</evidence>
<evidence type="ECO:0000256" key="7">
    <source>
        <dbReference type="ARBA" id="ARBA00022824"/>
    </source>
</evidence>
<evidence type="ECO:0000313" key="13">
    <source>
        <dbReference type="Proteomes" id="UP000481153"/>
    </source>
</evidence>
<keyword evidence="4 11" id="KW-0328">Glycosyltransferase</keyword>
<evidence type="ECO:0000256" key="8">
    <source>
        <dbReference type="ARBA" id="ARBA00022989"/>
    </source>
</evidence>
<keyword evidence="7 11" id="KW-0256">Endoplasmic reticulum</keyword>
<feature type="transmembrane region" description="Helical" evidence="11">
    <location>
        <begin position="318"/>
        <end position="335"/>
    </location>
</feature>
<evidence type="ECO:0000256" key="5">
    <source>
        <dbReference type="ARBA" id="ARBA00022679"/>
    </source>
</evidence>
<protein>
    <recommendedName>
        <fullName evidence="11">Mannosyltransferase</fullName>
        <ecNumber evidence="11">2.4.1.-</ecNumber>
    </recommendedName>
</protein>
<evidence type="ECO:0000256" key="2">
    <source>
        <dbReference type="ARBA" id="ARBA00004687"/>
    </source>
</evidence>
<evidence type="ECO:0000256" key="4">
    <source>
        <dbReference type="ARBA" id="ARBA00022676"/>
    </source>
</evidence>
<accession>A0A6G0X824</accession>
<keyword evidence="8 11" id="KW-1133">Transmembrane helix</keyword>
<dbReference type="PANTHER" id="PTHR22760:SF3">
    <property type="entry name" value="GPI MANNOSYLTRANSFERASE 4"/>
    <property type="match status" value="1"/>
</dbReference>
<keyword evidence="3" id="KW-0337">GPI-anchor biosynthesis</keyword>
<gene>
    <name evidence="12" type="ORF">Ae201684_007241</name>
</gene>
<name>A0A6G0X824_9STRA</name>
<dbReference type="GO" id="GO:0005789">
    <property type="term" value="C:endoplasmic reticulum membrane"/>
    <property type="evidence" value="ECO:0007669"/>
    <property type="project" value="UniProtKB-SubCell"/>
</dbReference>
<dbReference type="GO" id="GO:0006506">
    <property type="term" value="P:GPI anchor biosynthetic process"/>
    <property type="evidence" value="ECO:0007669"/>
    <property type="project" value="UniProtKB-KW"/>
</dbReference>
<feature type="transmembrane region" description="Helical" evidence="11">
    <location>
        <begin position="123"/>
        <end position="140"/>
    </location>
</feature>
<comment type="pathway">
    <text evidence="2">Glycolipid biosynthesis; glycosylphosphatidylinositol-anchor biosynthesis.</text>
</comment>
<feature type="transmembrane region" description="Helical" evidence="11">
    <location>
        <begin position="293"/>
        <end position="311"/>
    </location>
</feature>
<organism evidence="12 13">
    <name type="scientific">Aphanomyces euteiches</name>
    <dbReference type="NCBI Taxonomy" id="100861"/>
    <lineage>
        <taxon>Eukaryota</taxon>
        <taxon>Sar</taxon>
        <taxon>Stramenopiles</taxon>
        <taxon>Oomycota</taxon>
        <taxon>Saprolegniomycetes</taxon>
        <taxon>Saprolegniales</taxon>
        <taxon>Verrucalvaceae</taxon>
        <taxon>Aphanomyces</taxon>
    </lineage>
</organism>
<evidence type="ECO:0000256" key="11">
    <source>
        <dbReference type="RuleBase" id="RU363075"/>
    </source>
</evidence>